<evidence type="ECO:0000313" key="3">
    <source>
        <dbReference type="Proteomes" id="UP000320421"/>
    </source>
</evidence>
<gene>
    <name evidence="2" type="ORF">HG66A1_29820</name>
</gene>
<keyword evidence="1" id="KW-0472">Membrane</keyword>
<keyword evidence="3" id="KW-1185">Reference proteome</keyword>
<accession>A0A517PP91</accession>
<dbReference type="EMBL" id="CP036266">
    <property type="protein sequence ID" value="QDT21183.1"/>
    <property type="molecule type" value="Genomic_DNA"/>
</dbReference>
<keyword evidence="1" id="KW-1133">Transmembrane helix</keyword>
<feature type="transmembrane region" description="Helical" evidence="1">
    <location>
        <begin position="46"/>
        <end position="69"/>
    </location>
</feature>
<dbReference type="OrthoDB" id="9811610at2"/>
<sequence>MNTHPAWILIGVGLFIAAIGLFWLLGPSLPWIGKLPGDIAVERENVRFYFPLTTCILLSLLLTGIVWVIRFFSK</sequence>
<evidence type="ECO:0000256" key="1">
    <source>
        <dbReference type="SAM" id="Phobius"/>
    </source>
</evidence>
<reference evidence="2 3" key="1">
    <citation type="submission" date="2019-02" db="EMBL/GenBank/DDBJ databases">
        <title>Deep-cultivation of Planctomycetes and their phenomic and genomic characterization uncovers novel biology.</title>
        <authorList>
            <person name="Wiegand S."/>
            <person name="Jogler M."/>
            <person name="Boedeker C."/>
            <person name="Pinto D."/>
            <person name="Vollmers J."/>
            <person name="Rivas-Marin E."/>
            <person name="Kohn T."/>
            <person name="Peeters S.H."/>
            <person name="Heuer A."/>
            <person name="Rast P."/>
            <person name="Oberbeckmann S."/>
            <person name="Bunk B."/>
            <person name="Jeske O."/>
            <person name="Meyerdierks A."/>
            <person name="Storesund J.E."/>
            <person name="Kallscheuer N."/>
            <person name="Luecker S."/>
            <person name="Lage O.M."/>
            <person name="Pohl T."/>
            <person name="Merkel B.J."/>
            <person name="Hornburger P."/>
            <person name="Mueller R.-W."/>
            <person name="Bruemmer F."/>
            <person name="Labrenz M."/>
            <person name="Spormann A.M."/>
            <person name="Op den Camp H."/>
            <person name="Overmann J."/>
            <person name="Amann R."/>
            <person name="Jetten M.S.M."/>
            <person name="Mascher T."/>
            <person name="Medema M.H."/>
            <person name="Devos D.P."/>
            <person name="Kaster A.-K."/>
            <person name="Ovreas L."/>
            <person name="Rohde M."/>
            <person name="Galperin M.Y."/>
            <person name="Jogler C."/>
        </authorList>
    </citation>
    <scope>NUCLEOTIDE SEQUENCE [LARGE SCALE GENOMIC DNA]</scope>
    <source>
        <strain evidence="2 3">HG66A1</strain>
    </source>
</reference>
<protein>
    <recommendedName>
        <fullName evidence="4">DUF2905 domain-containing protein</fullName>
    </recommendedName>
</protein>
<name>A0A517PP91_9PLAN</name>
<keyword evidence="1" id="KW-0812">Transmembrane</keyword>
<dbReference type="PANTHER" id="PTHR36443:SF1">
    <property type="entry name" value="BSR5223 PROTEIN"/>
    <property type="match status" value="1"/>
</dbReference>
<dbReference type="Pfam" id="PF11146">
    <property type="entry name" value="DUF2905"/>
    <property type="match status" value="1"/>
</dbReference>
<dbReference type="InterPro" id="IPR021320">
    <property type="entry name" value="DUF2905"/>
</dbReference>
<organism evidence="2 3">
    <name type="scientific">Gimesia chilikensis</name>
    <dbReference type="NCBI Taxonomy" id="2605989"/>
    <lineage>
        <taxon>Bacteria</taxon>
        <taxon>Pseudomonadati</taxon>
        <taxon>Planctomycetota</taxon>
        <taxon>Planctomycetia</taxon>
        <taxon>Planctomycetales</taxon>
        <taxon>Planctomycetaceae</taxon>
        <taxon>Gimesia</taxon>
    </lineage>
</organism>
<evidence type="ECO:0008006" key="4">
    <source>
        <dbReference type="Google" id="ProtNLM"/>
    </source>
</evidence>
<dbReference type="RefSeq" id="WP_145185078.1">
    <property type="nucleotide sequence ID" value="NZ_CP036266.1"/>
</dbReference>
<dbReference type="Proteomes" id="UP000320421">
    <property type="component" value="Chromosome"/>
</dbReference>
<dbReference type="AlphaFoldDB" id="A0A517PP91"/>
<feature type="transmembrane region" description="Helical" evidence="1">
    <location>
        <begin position="7"/>
        <end position="26"/>
    </location>
</feature>
<dbReference type="PANTHER" id="PTHR36443">
    <property type="entry name" value="BSR5223 PROTEIN"/>
    <property type="match status" value="1"/>
</dbReference>
<evidence type="ECO:0000313" key="2">
    <source>
        <dbReference type="EMBL" id="QDT21183.1"/>
    </source>
</evidence>
<proteinExistence type="predicted"/>